<sequence length="478" mass="51490">MTRPILLAACITCLTAPAAFAELSPGDAWMHVTDQLGARGLHLVAEERRDGAALVMSDVALHWLDQSDPLIEIIGTFHLEPTSDGAVILTIPEPLHTMTFTETPSQRTYEFSGFEARFDGTPANAEISILSDSIASRSVVEVSLDSPARAQLTTNTNLRGLQGAITSALSEDASLDMDIRGESYRSAFKFSRGEDQEFDVTTRLSETVTSLSLSSPREFDFEAFNQNPFPYLPSTFQSRQGPMVVSGEFANAEGRSTIDFDTGPATVDFTRTPERMRLLSDGEDAALTVEGPLPGPPLSLSMERMGYRLELPGHLPEENQLLVAAFGMTLEGITLGEHVWAMFDPNRLLPRDPANLELELSASVPGARGPDGEFTFGQGGRVDLSQISLSALGAAVSLSGGLEFFDVEEAEGDLIASAEGLLPLIFSLRDAGLLPPETVGMVQMMLPGFATKVGPNRHESRITLTRDGSVTVNGTQIR</sequence>
<protein>
    <recommendedName>
        <fullName evidence="4">DUF2125 domain-containing protein</fullName>
    </recommendedName>
</protein>
<evidence type="ECO:0000313" key="3">
    <source>
        <dbReference type="Proteomes" id="UP000199302"/>
    </source>
</evidence>
<evidence type="ECO:0000313" key="2">
    <source>
        <dbReference type="EMBL" id="SFR14358.1"/>
    </source>
</evidence>
<evidence type="ECO:0008006" key="4">
    <source>
        <dbReference type="Google" id="ProtNLM"/>
    </source>
</evidence>
<feature type="signal peptide" evidence="1">
    <location>
        <begin position="1"/>
        <end position="21"/>
    </location>
</feature>
<gene>
    <name evidence="2" type="ORF">SAMN04515673_108126</name>
</gene>
<proteinExistence type="predicted"/>
<feature type="chain" id="PRO_5011699665" description="DUF2125 domain-containing protein" evidence="1">
    <location>
        <begin position="22"/>
        <end position="478"/>
    </location>
</feature>
<name>A0A1I6EA37_9RHOB</name>
<dbReference type="EMBL" id="FOYI01000008">
    <property type="protein sequence ID" value="SFR14358.1"/>
    <property type="molecule type" value="Genomic_DNA"/>
</dbReference>
<dbReference type="Pfam" id="PF09898">
    <property type="entry name" value="DUF2125"/>
    <property type="match status" value="1"/>
</dbReference>
<evidence type="ECO:0000256" key="1">
    <source>
        <dbReference type="SAM" id="SignalP"/>
    </source>
</evidence>
<dbReference type="Proteomes" id="UP000199302">
    <property type="component" value="Unassembled WGS sequence"/>
</dbReference>
<dbReference type="AlphaFoldDB" id="A0A1I6EA37"/>
<keyword evidence="3" id="KW-1185">Reference proteome</keyword>
<keyword evidence="1" id="KW-0732">Signal</keyword>
<organism evidence="2 3">
    <name type="scientific">Poseidonocella sedimentorum</name>
    <dbReference type="NCBI Taxonomy" id="871652"/>
    <lineage>
        <taxon>Bacteria</taxon>
        <taxon>Pseudomonadati</taxon>
        <taxon>Pseudomonadota</taxon>
        <taxon>Alphaproteobacteria</taxon>
        <taxon>Rhodobacterales</taxon>
        <taxon>Roseobacteraceae</taxon>
        <taxon>Poseidonocella</taxon>
    </lineage>
</organism>
<reference evidence="2 3" key="1">
    <citation type="submission" date="2016-10" db="EMBL/GenBank/DDBJ databases">
        <authorList>
            <person name="de Groot N.N."/>
        </authorList>
    </citation>
    <scope>NUCLEOTIDE SEQUENCE [LARGE SCALE GENOMIC DNA]</scope>
    <source>
        <strain evidence="3">KMM 9023,NRIC 0796,JCM 17311,KCTC 23692</strain>
    </source>
</reference>
<accession>A0A1I6EA37</accession>
<dbReference type="RefSeq" id="WP_177220549.1">
    <property type="nucleotide sequence ID" value="NZ_FOYI01000008.1"/>
</dbReference>
<dbReference type="InterPro" id="IPR018666">
    <property type="entry name" value="DUF2125"/>
</dbReference>
<dbReference type="STRING" id="871652.SAMN04515673_108126"/>